<evidence type="ECO:0000313" key="1">
    <source>
        <dbReference type="EMBL" id="AGL91019.1"/>
    </source>
</evidence>
<sequence length="32" mass="3556">MEVIKLVQVLIGGSVEKNDFDGILIVIFSICY</sequence>
<protein>
    <submittedName>
        <fullName evidence="1">Uncharacterized protein</fullName>
    </submittedName>
</protein>
<dbReference type="KEGG" id="nzs:SLY_1113"/>
<name>R4S2H3_PHYAS</name>
<dbReference type="AlphaFoldDB" id="R4S2H3"/>
<keyword evidence="2" id="KW-1185">Reference proteome</keyword>
<evidence type="ECO:0000313" key="2">
    <source>
        <dbReference type="Proteomes" id="UP000013941"/>
    </source>
</evidence>
<organism evidence="1 2">
    <name type="scientific">Strawberry lethal yellows phytoplasma (CPA) str. NZSb11</name>
    <dbReference type="NCBI Taxonomy" id="980422"/>
    <lineage>
        <taxon>Bacteria</taxon>
        <taxon>Bacillati</taxon>
        <taxon>Mycoplasmatota</taxon>
        <taxon>Mollicutes</taxon>
        <taxon>Acholeplasmatales</taxon>
        <taxon>Acholeplasmataceae</taxon>
        <taxon>Candidatus Phytoplasma</taxon>
        <taxon>16SrXII (Stolbur group)</taxon>
    </lineage>
</organism>
<dbReference type="HOGENOM" id="CLU_3391635_0_0_14"/>
<accession>R4S2H3</accession>
<proteinExistence type="predicted"/>
<dbReference type="Proteomes" id="UP000013941">
    <property type="component" value="Chromosome"/>
</dbReference>
<reference evidence="1 2" key="1">
    <citation type="journal article" date="2013" name="BMC Genomics">
        <title>Comparison of the complete genome sequence of two closely related isolates of 'Candidatus Phytoplasma australiense' reveals genome plasticity.</title>
        <authorList>
            <person name="Andersen M.T."/>
            <person name="Liefting L.W."/>
            <person name="Havukkala I."/>
            <person name="Beever R.E."/>
        </authorList>
    </citation>
    <scope>NUCLEOTIDE SEQUENCE [LARGE SCALE GENOMIC DNA]</scope>
    <source>
        <strain evidence="1 2">NZSb11</strain>
    </source>
</reference>
<dbReference type="EMBL" id="CP002548">
    <property type="protein sequence ID" value="AGL91019.1"/>
    <property type="molecule type" value="Genomic_DNA"/>
</dbReference>
<gene>
    <name evidence="1" type="ORF">SLY_1113</name>
</gene>